<reference evidence="3" key="1">
    <citation type="submission" date="2023-03" db="EMBL/GenBank/DDBJ databases">
        <authorList>
            <person name="Steffen K."/>
            <person name="Cardenas P."/>
        </authorList>
    </citation>
    <scope>NUCLEOTIDE SEQUENCE</scope>
</reference>
<proteinExistence type="inferred from homology"/>
<dbReference type="GO" id="GO:0015012">
    <property type="term" value="P:heparan sulfate proteoglycan biosynthetic process"/>
    <property type="evidence" value="ECO:0007669"/>
    <property type="project" value="UniProtKB-ARBA"/>
</dbReference>
<keyword evidence="4" id="KW-1185">Reference proteome</keyword>
<name>A0AA35XBE7_GEOBA</name>
<evidence type="ECO:0000313" key="4">
    <source>
        <dbReference type="Proteomes" id="UP001174909"/>
    </source>
</evidence>
<dbReference type="InterPro" id="IPR040911">
    <property type="entry name" value="Exostosin_GT47"/>
</dbReference>
<protein>
    <submittedName>
        <fullName evidence="3">Exostosin-2</fullName>
    </submittedName>
</protein>
<evidence type="ECO:0000259" key="2">
    <source>
        <dbReference type="Pfam" id="PF03016"/>
    </source>
</evidence>
<evidence type="ECO:0000313" key="3">
    <source>
        <dbReference type="EMBL" id="CAI8051264.1"/>
    </source>
</evidence>
<sequence>MSQDMVDEGDLSLILHSLPQSEELYSSSFTSSRSRLLTVLSPGREQMPDSFREKLLDLERSYDAVLLEPCPAGKKVSGELALKRCRASSNAIVSYPSVLLGSKFCLLVPGVRYGTPDFTDAMMTGCIPVVIDDDHVLPFSEVLDWTRASIRVWQGLWEEGMSRLRDLPDKKVFEMREQVLYLYRRYFFSMATIVNTVLDIVNERVFPSAVHGYEHWNNPPYNPTLTDRMQYDL</sequence>
<dbReference type="GO" id="GO:0008375">
    <property type="term" value="F:acetylglucosaminyltransferase activity"/>
    <property type="evidence" value="ECO:0007669"/>
    <property type="project" value="TreeGrafter"/>
</dbReference>
<dbReference type="PANTHER" id="PTHR11062:SF381">
    <property type="entry name" value="EXOSTOSIN-2"/>
    <property type="match status" value="1"/>
</dbReference>
<gene>
    <name evidence="3" type="ORF">GBAR_LOCUS28072</name>
</gene>
<comment type="caution">
    <text evidence="3">The sequence shown here is derived from an EMBL/GenBank/DDBJ whole genome shotgun (WGS) entry which is preliminary data.</text>
</comment>
<feature type="domain" description="Exostosin GT47" evidence="2">
    <location>
        <begin position="61"/>
        <end position="164"/>
    </location>
</feature>
<dbReference type="GO" id="GO:0005794">
    <property type="term" value="C:Golgi apparatus"/>
    <property type="evidence" value="ECO:0007669"/>
    <property type="project" value="TreeGrafter"/>
</dbReference>
<accession>A0AA35XBE7</accession>
<dbReference type="AlphaFoldDB" id="A0AA35XBE7"/>
<dbReference type="PANTHER" id="PTHR11062">
    <property type="entry name" value="EXOSTOSIN HEPARAN SULFATE GLYCOSYLTRANSFERASE -RELATED"/>
    <property type="match status" value="1"/>
</dbReference>
<dbReference type="InterPro" id="IPR004263">
    <property type="entry name" value="Exostosin"/>
</dbReference>
<dbReference type="Proteomes" id="UP001174909">
    <property type="component" value="Unassembled WGS sequence"/>
</dbReference>
<dbReference type="EMBL" id="CASHTH010003915">
    <property type="protein sequence ID" value="CAI8051264.1"/>
    <property type="molecule type" value="Genomic_DNA"/>
</dbReference>
<evidence type="ECO:0000256" key="1">
    <source>
        <dbReference type="ARBA" id="ARBA00010271"/>
    </source>
</evidence>
<comment type="similarity">
    <text evidence="1">Belongs to the glycosyltransferase 47 family.</text>
</comment>
<dbReference type="Pfam" id="PF03016">
    <property type="entry name" value="Exostosin_GT47"/>
    <property type="match status" value="1"/>
</dbReference>
<organism evidence="3 4">
    <name type="scientific">Geodia barretti</name>
    <name type="common">Barrett's horny sponge</name>
    <dbReference type="NCBI Taxonomy" id="519541"/>
    <lineage>
        <taxon>Eukaryota</taxon>
        <taxon>Metazoa</taxon>
        <taxon>Porifera</taxon>
        <taxon>Demospongiae</taxon>
        <taxon>Heteroscleromorpha</taxon>
        <taxon>Tetractinellida</taxon>
        <taxon>Astrophorina</taxon>
        <taxon>Geodiidae</taxon>
        <taxon>Geodia</taxon>
    </lineage>
</organism>
<dbReference type="GO" id="GO:0050509">
    <property type="term" value="F:N-acetylglucosaminyl-proteoglycan 4-beta-glucuronosyltransferase activity"/>
    <property type="evidence" value="ECO:0007669"/>
    <property type="project" value="TreeGrafter"/>
</dbReference>